<organism evidence="2 3">
    <name type="scientific">Solirubrobacter pauli</name>
    <dbReference type="NCBI Taxonomy" id="166793"/>
    <lineage>
        <taxon>Bacteria</taxon>
        <taxon>Bacillati</taxon>
        <taxon>Actinomycetota</taxon>
        <taxon>Thermoleophilia</taxon>
        <taxon>Solirubrobacterales</taxon>
        <taxon>Solirubrobacteraceae</taxon>
        <taxon>Solirubrobacter</taxon>
    </lineage>
</organism>
<dbReference type="OrthoDB" id="4775619at2"/>
<proteinExistence type="predicted"/>
<evidence type="ECO:0000313" key="3">
    <source>
        <dbReference type="Proteomes" id="UP000278962"/>
    </source>
</evidence>
<sequence length="286" mass="31355">MIRLATTLAALALLASAPAASAQGFRESEVRAALAARQLGALADTIAPAARPVAIVDRTLLSTEPEELGTSRLGGRPDLPAGTKWPRCRGYAQTFLGQLRPRDLPPELAELGAHDGTILFFAHIERANGSWYQPFNGECATVIHARPGTPLRRAAFPRHALRLRPAAPRFDVRPDLPNLDWGDRLMAPLQEVKVDFFAWSGVQNLLEGDKYRPHRVLGYGAAPVGGSPCSLRAERPKDTWRHLFTLGYDKPLGFAIKSFGRVQFLISPADLQAGRFERACGVFDRY</sequence>
<dbReference type="Proteomes" id="UP000278962">
    <property type="component" value="Unassembled WGS sequence"/>
</dbReference>
<dbReference type="InterPro" id="IPR035948">
    <property type="entry name" value="YwqG-like_sf"/>
</dbReference>
<comment type="caution">
    <text evidence="2">The sequence shown here is derived from an EMBL/GenBank/DDBJ whole genome shotgun (WGS) entry which is preliminary data.</text>
</comment>
<evidence type="ECO:0000313" key="2">
    <source>
        <dbReference type="EMBL" id="RKQ88323.1"/>
    </source>
</evidence>
<protein>
    <submittedName>
        <fullName evidence="2">Uncharacterized protein DUF1963</fullName>
    </submittedName>
</protein>
<gene>
    <name evidence="2" type="ORF">C8N24_6365</name>
</gene>
<dbReference type="Pfam" id="PF09234">
    <property type="entry name" value="DUF1963"/>
    <property type="match status" value="1"/>
</dbReference>
<dbReference type="Gene3D" id="2.30.320.10">
    <property type="entry name" value="YwqG-like"/>
    <property type="match status" value="1"/>
</dbReference>
<keyword evidence="3" id="KW-1185">Reference proteome</keyword>
<name>A0A660L8T2_9ACTN</name>
<accession>A0A660L8T2</accession>
<dbReference type="RefSeq" id="WP_121257743.1">
    <property type="nucleotide sequence ID" value="NZ_RBIL01000002.1"/>
</dbReference>
<dbReference type="EMBL" id="RBIL01000002">
    <property type="protein sequence ID" value="RKQ88323.1"/>
    <property type="molecule type" value="Genomic_DNA"/>
</dbReference>
<dbReference type="InterPro" id="IPR015315">
    <property type="entry name" value="DUF1963"/>
</dbReference>
<feature type="chain" id="PRO_5024857211" evidence="1">
    <location>
        <begin position="23"/>
        <end position="286"/>
    </location>
</feature>
<dbReference type="SUPFAM" id="SSF103032">
    <property type="entry name" value="Hypothetical protein YwqG"/>
    <property type="match status" value="1"/>
</dbReference>
<keyword evidence="1" id="KW-0732">Signal</keyword>
<reference evidence="2 3" key="1">
    <citation type="submission" date="2018-10" db="EMBL/GenBank/DDBJ databases">
        <title>Genomic Encyclopedia of Archaeal and Bacterial Type Strains, Phase II (KMG-II): from individual species to whole genera.</title>
        <authorList>
            <person name="Goeker M."/>
        </authorList>
    </citation>
    <scope>NUCLEOTIDE SEQUENCE [LARGE SCALE GENOMIC DNA]</scope>
    <source>
        <strain evidence="2 3">DSM 14954</strain>
    </source>
</reference>
<dbReference type="AlphaFoldDB" id="A0A660L8T2"/>
<feature type="signal peptide" evidence="1">
    <location>
        <begin position="1"/>
        <end position="22"/>
    </location>
</feature>
<evidence type="ECO:0000256" key="1">
    <source>
        <dbReference type="SAM" id="SignalP"/>
    </source>
</evidence>